<evidence type="ECO:0000259" key="5">
    <source>
        <dbReference type="Pfam" id="PF02776"/>
    </source>
</evidence>
<accession>A0ABR7LZB7</accession>
<feature type="region of interest" description="Disordered" evidence="3">
    <location>
        <begin position="317"/>
        <end position="353"/>
    </location>
</feature>
<feature type="region of interest" description="Disordered" evidence="3">
    <location>
        <begin position="1"/>
        <end position="26"/>
    </location>
</feature>
<evidence type="ECO:0000256" key="2">
    <source>
        <dbReference type="ARBA" id="ARBA00023052"/>
    </source>
</evidence>
<evidence type="ECO:0000313" key="7">
    <source>
        <dbReference type="Proteomes" id="UP000805614"/>
    </source>
</evidence>
<evidence type="ECO:0000313" key="6">
    <source>
        <dbReference type="EMBL" id="MBC6470207.1"/>
    </source>
</evidence>
<evidence type="ECO:0000256" key="3">
    <source>
        <dbReference type="SAM" id="MobiDB-lite"/>
    </source>
</evidence>
<dbReference type="Proteomes" id="UP000805614">
    <property type="component" value="Unassembled WGS sequence"/>
</dbReference>
<dbReference type="InterPro" id="IPR029035">
    <property type="entry name" value="DHS-like_NAD/FAD-binding_dom"/>
</dbReference>
<sequence>MTAELERGPAAAGHRAVERPAGLPGGREPAAWGSDVVVDVLHALDVPYLPMNPGSSFRGLHDSIVNHGRNDGPQLLLCLHEEIAVAVAHGWAKATGRLGVAAVHDLVGLMHASMAVYNAWCDRAPLLLLGGSGPADPARRRPVDWIHSATTQAQSVRDFVVWDAEPATPAAFAADIVRARQRALSAPRGPAYVSLDAGVQEERLDRPVPPPDLSRFAPAPAFGPDPAVLEHAATVLAEAKRPVVLAGRVALDPATTAPLAALVEVLGAAYHDDRNWSALPTAHPQNCTGDRSVIDEADVVLAVDVVDLAAVLRPAAGDGRGRAASGSGQGPAGSGDGRGPAGAPRQRAPAGVADGPVVIDLSHGDLGLRSWSNAFAAPLPRDVQLLSDPLLGLRLLHDALADRVDRRAAAARRDAVVARAAGLRRRQRDRAAARFADRPISPARLVAETWEAVREVDHLLCLRNTRTWPEGLWQLAGAGHYLGHSGGGGVGYGPGALVGGALAARDGGRLGVGIIGDGDLLMASGALWTAAHYQVPALIVVNDNGSFYNDEPHQAQVARERGRPVENRWIGMRIADPAVDIATLARSYGCWAEGPVEAPDDLGPALRRAVHAARDGATAVVHARVAPR</sequence>
<dbReference type="InterPro" id="IPR012001">
    <property type="entry name" value="Thiamin_PyroP_enz_TPP-bd_dom"/>
</dbReference>
<proteinExistence type="inferred from homology"/>
<feature type="domain" description="Thiamine pyrophosphate enzyme TPP-binding" evidence="4">
    <location>
        <begin position="468"/>
        <end position="619"/>
    </location>
</feature>
<dbReference type="RefSeq" id="WP_187247255.1">
    <property type="nucleotide sequence ID" value="NZ_BAAAOK010000005.1"/>
</dbReference>
<reference evidence="6 7" key="1">
    <citation type="submission" date="2020-06" db="EMBL/GenBank/DDBJ databases">
        <title>Actinomadura xiongansis sp. nov., isolated from soil of Baiyangdian.</title>
        <authorList>
            <person name="Zhang X."/>
        </authorList>
    </citation>
    <scope>NUCLEOTIDE SEQUENCE [LARGE SCALE GENOMIC DNA]</scope>
    <source>
        <strain evidence="6 7">HBUM206468</strain>
    </source>
</reference>
<name>A0ABR7LZB7_9ACTN</name>
<dbReference type="InterPro" id="IPR029061">
    <property type="entry name" value="THDP-binding"/>
</dbReference>
<dbReference type="Pfam" id="PF02775">
    <property type="entry name" value="TPP_enzyme_C"/>
    <property type="match status" value="1"/>
</dbReference>
<dbReference type="Gene3D" id="3.40.50.970">
    <property type="match status" value="2"/>
</dbReference>
<comment type="caution">
    <text evidence="6">The sequence shown here is derived from an EMBL/GenBank/DDBJ whole genome shotgun (WGS) entry which is preliminary data.</text>
</comment>
<dbReference type="PANTHER" id="PTHR18968:SF13">
    <property type="entry name" value="ACETOLACTATE SYNTHASE CATALYTIC SUBUNIT, MITOCHONDRIAL"/>
    <property type="match status" value="1"/>
</dbReference>
<feature type="compositionally biased region" description="Gly residues" evidence="3">
    <location>
        <begin position="327"/>
        <end position="340"/>
    </location>
</feature>
<dbReference type="EMBL" id="JABVEC010000038">
    <property type="protein sequence ID" value="MBC6470207.1"/>
    <property type="molecule type" value="Genomic_DNA"/>
</dbReference>
<gene>
    <name evidence="6" type="ORF">HKK74_32660</name>
</gene>
<feature type="domain" description="Thiamine pyrophosphate enzyme N-terminal TPP-binding" evidence="5">
    <location>
        <begin position="33"/>
        <end position="139"/>
    </location>
</feature>
<keyword evidence="2" id="KW-0786">Thiamine pyrophosphate</keyword>
<organism evidence="6 7">
    <name type="scientific">Actinomadura alba</name>
    <dbReference type="NCBI Taxonomy" id="406431"/>
    <lineage>
        <taxon>Bacteria</taxon>
        <taxon>Bacillati</taxon>
        <taxon>Actinomycetota</taxon>
        <taxon>Actinomycetes</taxon>
        <taxon>Streptosporangiales</taxon>
        <taxon>Thermomonosporaceae</taxon>
        <taxon>Actinomadura</taxon>
    </lineage>
</organism>
<evidence type="ECO:0000259" key="4">
    <source>
        <dbReference type="Pfam" id="PF02775"/>
    </source>
</evidence>
<dbReference type="InterPro" id="IPR011766">
    <property type="entry name" value="TPP_enzyme_TPP-bd"/>
</dbReference>
<dbReference type="SUPFAM" id="SSF52467">
    <property type="entry name" value="DHS-like NAD/FAD-binding domain"/>
    <property type="match status" value="1"/>
</dbReference>
<feature type="compositionally biased region" description="Low complexity" evidence="3">
    <location>
        <begin position="317"/>
        <end position="326"/>
    </location>
</feature>
<dbReference type="InterPro" id="IPR045229">
    <property type="entry name" value="TPP_enz"/>
</dbReference>
<dbReference type="SUPFAM" id="SSF52518">
    <property type="entry name" value="Thiamin diphosphate-binding fold (THDP-binding)"/>
    <property type="match status" value="2"/>
</dbReference>
<dbReference type="Gene3D" id="3.40.50.1220">
    <property type="entry name" value="TPP-binding domain"/>
    <property type="match status" value="1"/>
</dbReference>
<feature type="compositionally biased region" description="Low complexity" evidence="3">
    <location>
        <begin position="341"/>
        <end position="351"/>
    </location>
</feature>
<dbReference type="Pfam" id="PF02776">
    <property type="entry name" value="TPP_enzyme_N"/>
    <property type="match status" value="1"/>
</dbReference>
<dbReference type="CDD" id="cd07035">
    <property type="entry name" value="TPP_PYR_POX_like"/>
    <property type="match status" value="1"/>
</dbReference>
<protein>
    <submittedName>
        <fullName evidence="6">Thiamine pyrophosphate-binding protein</fullName>
    </submittedName>
</protein>
<comment type="similarity">
    <text evidence="1">Belongs to the TPP enzyme family.</text>
</comment>
<evidence type="ECO:0000256" key="1">
    <source>
        <dbReference type="ARBA" id="ARBA00007812"/>
    </source>
</evidence>
<dbReference type="PANTHER" id="PTHR18968">
    <property type="entry name" value="THIAMINE PYROPHOSPHATE ENZYMES"/>
    <property type="match status" value="1"/>
</dbReference>
<keyword evidence="7" id="KW-1185">Reference proteome</keyword>